<name>A0A384ZXZ1_9CAUD</name>
<gene>
    <name evidence="1" type="ORF">AD1_086</name>
</gene>
<sequence>MRILGHNLLPFSVLNLGSGWASNAANGQTVNVFFFDTEMADQGNFSQHLLDMRNLFDNAVAATRLTLRPTTEGLLPLMDQQEGWKARSGHVYEIKNGATIHYPSKARPVGYNGAGSSQIQSAYNTSNDAGNKALWGIGPAGYRPWDYAGIPHDALMPGIHLSSVDLTYDFAVTIDAVLSDVGDTSTAAAGTIAPIDGSGAVGTAVAWSIAANQESNLIATAVPQSNRYRFIQTSGTRRVLPVTASDVGRNAAYRTIKTALVVIQDTNYGALANGNYIPTYFACEVGAIGSGKPIELLNVTLGPGEFASVAQLRLSTEV</sequence>
<accession>A0A384ZXZ1</accession>
<organism evidence="1 2">
    <name type="scientific">Dickeya phage vB_DsoM_AD1</name>
    <dbReference type="NCBI Taxonomy" id="2283029"/>
    <lineage>
        <taxon>Viruses</taxon>
        <taxon>Duplodnaviria</taxon>
        <taxon>Heunggongvirae</taxon>
        <taxon>Uroviricota</taxon>
        <taxon>Caudoviricetes</taxon>
        <taxon>Alexandravirus</taxon>
        <taxon>Alexandravirus AD1</taxon>
    </lineage>
</organism>
<keyword evidence="2" id="KW-1185">Reference proteome</keyword>
<dbReference type="Proteomes" id="UP000262440">
    <property type="component" value="Segment"/>
</dbReference>
<dbReference type="EMBL" id="MH460463">
    <property type="protein sequence ID" value="AXG67130.1"/>
    <property type="molecule type" value="Genomic_DNA"/>
</dbReference>
<evidence type="ECO:0000313" key="2">
    <source>
        <dbReference type="Proteomes" id="UP000262440"/>
    </source>
</evidence>
<reference evidence="1 2" key="1">
    <citation type="journal article" date="2018" name="Front. Microbiol.">
        <title>Jumbo Bacteriophages Are Represented Within an Increasing Diversity of Environmental Viruses Infecting the Emerging Phytopathogen, Dickeya solani.</title>
        <authorList>
            <person name="Day A.W."/>
            <person name="Ahn J."/>
            <person name="Salmond G.P.C."/>
        </authorList>
    </citation>
    <scope>NUCLEOTIDE SEQUENCE [LARGE SCALE GENOMIC DNA]</scope>
</reference>
<proteinExistence type="predicted"/>
<protein>
    <submittedName>
        <fullName evidence="1">Uncharacterized protein</fullName>
    </submittedName>
</protein>
<evidence type="ECO:0000313" key="1">
    <source>
        <dbReference type="EMBL" id="AXG67130.1"/>
    </source>
</evidence>